<sequence>LNKPVTDVLPREDKEGNLVSFKERIVTKVLAGQKVISDLTQPFFYQRKDKSKFPVASVITPIIVNKKIVGAVETFRDISKESEADKAKTEFASLVSHQLRTPLSAMKWLGEMLLNGDVGELI</sequence>
<dbReference type="InterPro" id="IPR036097">
    <property type="entry name" value="HisK_dim/P_sf"/>
</dbReference>
<dbReference type="InterPro" id="IPR035965">
    <property type="entry name" value="PAS-like_dom_sf"/>
</dbReference>
<dbReference type="Gene3D" id="3.30.450.20">
    <property type="entry name" value="PAS domain"/>
    <property type="match status" value="1"/>
</dbReference>
<reference evidence="1 2" key="1">
    <citation type="journal article" date="2015" name="Nature">
        <title>rRNA introns, odd ribosomes, and small enigmatic genomes across a large radiation of phyla.</title>
        <authorList>
            <person name="Brown C.T."/>
            <person name="Hug L.A."/>
            <person name="Thomas B.C."/>
            <person name="Sharon I."/>
            <person name="Castelle C.J."/>
            <person name="Singh A."/>
            <person name="Wilkins M.J."/>
            <person name="Williams K.H."/>
            <person name="Banfield J.F."/>
        </authorList>
    </citation>
    <scope>NUCLEOTIDE SEQUENCE [LARGE SCALE GENOMIC DNA]</scope>
</reference>
<keyword evidence="1" id="KW-0808">Transferase</keyword>
<accession>A0A0G1IXX7</accession>
<name>A0A0G1IXX7_9BACT</name>
<protein>
    <submittedName>
        <fullName evidence="1">Multi-sensor signal transduction histidine kinase</fullName>
    </submittedName>
</protein>
<gene>
    <name evidence="1" type="ORF">UW22_C0036G0015</name>
</gene>
<dbReference type="SUPFAM" id="SSF47384">
    <property type="entry name" value="Homodimeric domain of signal transducing histidine kinase"/>
    <property type="match status" value="1"/>
</dbReference>
<dbReference type="AlphaFoldDB" id="A0A0G1IXX7"/>
<dbReference type="CDD" id="cd00082">
    <property type="entry name" value="HisKA"/>
    <property type="match status" value="1"/>
</dbReference>
<feature type="non-terminal residue" evidence="1">
    <location>
        <position position="1"/>
    </location>
</feature>
<evidence type="ECO:0000313" key="1">
    <source>
        <dbReference type="EMBL" id="KKT36627.1"/>
    </source>
</evidence>
<comment type="caution">
    <text evidence="1">The sequence shown here is derived from an EMBL/GenBank/DDBJ whole genome shotgun (WGS) entry which is preliminary data.</text>
</comment>
<dbReference type="Gene3D" id="1.10.287.130">
    <property type="match status" value="1"/>
</dbReference>
<dbReference type="GO" id="GO:0000155">
    <property type="term" value="F:phosphorelay sensor kinase activity"/>
    <property type="evidence" value="ECO:0007669"/>
    <property type="project" value="InterPro"/>
</dbReference>
<keyword evidence="1" id="KW-0418">Kinase</keyword>
<evidence type="ECO:0000313" key="2">
    <source>
        <dbReference type="Proteomes" id="UP000034617"/>
    </source>
</evidence>
<organism evidence="1 2">
    <name type="scientific">Candidatus Gottesmanbacteria bacterium GW2011_GWB1_44_11c</name>
    <dbReference type="NCBI Taxonomy" id="1618447"/>
    <lineage>
        <taxon>Bacteria</taxon>
        <taxon>Candidatus Gottesmaniibacteriota</taxon>
    </lineage>
</organism>
<dbReference type="Proteomes" id="UP000034617">
    <property type="component" value="Unassembled WGS sequence"/>
</dbReference>
<dbReference type="SUPFAM" id="SSF55785">
    <property type="entry name" value="PYP-like sensor domain (PAS domain)"/>
    <property type="match status" value="1"/>
</dbReference>
<dbReference type="InterPro" id="IPR003661">
    <property type="entry name" value="HisK_dim/P_dom"/>
</dbReference>
<dbReference type="EMBL" id="LCHM01000036">
    <property type="protein sequence ID" value="KKT36627.1"/>
    <property type="molecule type" value="Genomic_DNA"/>
</dbReference>
<proteinExistence type="predicted"/>